<name>A0A1Y3U7V7_9ACTN</name>
<protein>
    <submittedName>
        <fullName evidence="2">Transcriptional regulator</fullName>
    </submittedName>
</protein>
<comment type="caution">
    <text evidence="2">The sequence shown here is derived from an EMBL/GenBank/DDBJ whole genome shotgun (WGS) entry which is preliminary data.</text>
</comment>
<sequence>MSCLACFFDYAAWDYGAEGFEVANLFASSRLARQFETGAPWVVSGRSGIELFWDMCGELGYDDEQAMIEQGFRPDRTPEYWAGWIAAYVQWRFALTFRTVFDVLPFDVLVDLYDPWHEASEERMAQLFAERMTSYRGQTNLARMRSACGYTQRELAELSGVSLRSIQMYEQRNKDINRAQASAVAQIARVLHCRVEDLLEAVVAVA</sequence>
<accession>A0A1Y3U7V7</accession>
<evidence type="ECO:0000313" key="2">
    <source>
        <dbReference type="EMBL" id="OUN44215.1"/>
    </source>
</evidence>
<dbReference type="EMBL" id="NFHO01000002">
    <property type="protein sequence ID" value="OUN44215.1"/>
    <property type="molecule type" value="Genomic_DNA"/>
</dbReference>
<dbReference type="AlphaFoldDB" id="A0A1Y3U7V7"/>
<dbReference type="Proteomes" id="UP000196560">
    <property type="component" value="Unassembled WGS sequence"/>
</dbReference>
<keyword evidence="3" id="KW-1185">Reference proteome</keyword>
<dbReference type="SUPFAM" id="SSF47413">
    <property type="entry name" value="lambda repressor-like DNA-binding domains"/>
    <property type="match status" value="1"/>
</dbReference>
<dbReference type="CDD" id="cd00093">
    <property type="entry name" value="HTH_XRE"/>
    <property type="match status" value="1"/>
</dbReference>
<dbReference type="SMART" id="SM00530">
    <property type="entry name" value="HTH_XRE"/>
    <property type="match status" value="1"/>
</dbReference>
<evidence type="ECO:0000313" key="3">
    <source>
        <dbReference type="Proteomes" id="UP000196560"/>
    </source>
</evidence>
<organism evidence="2 3">
    <name type="scientific">Enorma massiliensis</name>
    <dbReference type="NCBI Taxonomy" id="1472761"/>
    <lineage>
        <taxon>Bacteria</taxon>
        <taxon>Bacillati</taxon>
        <taxon>Actinomycetota</taxon>
        <taxon>Coriobacteriia</taxon>
        <taxon>Coriobacteriales</taxon>
        <taxon>Coriobacteriaceae</taxon>
        <taxon>Enorma</taxon>
    </lineage>
</organism>
<evidence type="ECO:0000259" key="1">
    <source>
        <dbReference type="PROSITE" id="PS50943"/>
    </source>
</evidence>
<gene>
    <name evidence="2" type="ORF">B5G21_01905</name>
</gene>
<dbReference type="eggNOG" id="COG1396">
    <property type="taxonomic scope" value="Bacteria"/>
</dbReference>
<dbReference type="InterPro" id="IPR010982">
    <property type="entry name" value="Lambda_DNA-bd_dom_sf"/>
</dbReference>
<dbReference type="InterPro" id="IPR001387">
    <property type="entry name" value="Cro/C1-type_HTH"/>
</dbReference>
<dbReference type="Gene3D" id="1.10.260.40">
    <property type="entry name" value="lambda repressor-like DNA-binding domains"/>
    <property type="match status" value="1"/>
</dbReference>
<dbReference type="STRING" id="1118060.GCA_000311845_01769"/>
<dbReference type="PROSITE" id="PS50943">
    <property type="entry name" value="HTH_CROC1"/>
    <property type="match status" value="1"/>
</dbReference>
<dbReference type="Pfam" id="PF01381">
    <property type="entry name" value="HTH_3"/>
    <property type="match status" value="1"/>
</dbReference>
<dbReference type="GO" id="GO:0003677">
    <property type="term" value="F:DNA binding"/>
    <property type="evidence" value="ECO:0007669"/>
    <property type="project" value="InterPro"/>
</dbReference>
<proteinExistence type="predicted"/>
<reference evidence="3" key="1">
    <citation type="submission" date="2017-04" db="EMBL/GenBank/DDBJ databases">
        <title>Function of individual gut microbiota members based on whole genome sequencing of pure cultures obtained from chicken caecum.</title>
        <authorList>
            <person name="Medvecky M."/>
            <person name="Cejkova D."/>
            <person name="Polansky O."/>
            <person name="Karasova D."/>
            <person name="Kubasova T."/>
            <person name="Cizek A."/>
            <person name="Rychlik I."/>
        </authorList>
    </citation>
    <scope>NUCLEOTIDE SEQUENCE [LARGE SCALE GENOMIC DNA]</scope>
    <source>
        <strain evidence="3">An70</strain>
    </source>
</reference>
<feature type="domain" description="HTH cro/C1-type" evidence="1">
    <location>
        <begin position="141"/>
        <end position="198"/>
    </location>
</feature>